<dbReference type="Gene3D" id="3.40.50.450">
    <property type="match status" value="1"/>
</dbReference>
<proteinExistence type="predicted"/>
<gene>
    <name evidence="1" type="ORF">AAAT87_06295</name>
</gene>
<organism evidence="1 2">
    <name type="scientific">Segatella sinensis</name>
    <dbReference type="NCBI Taxonomy" id="3085167"/>
    <lineage>
        <taxon>Bacteria</taxon>
        <taxon>Pseudomonadati</taxon>
        <taxon>Bacteroidota</taxon>
        <taxon>Bacteroidia</taxon>
        <taxon>Bacteroidales</taxon>
        <taxon>Prevotellaceae</taxon>
        <taxon>Segatella</taxon>
    </lineage>
</organism>
<evidence type="ECO:0008006" key="3">
    <source>
        <dbReference type="Google" id="ProtNLM"/>
    </source>
</evidence>
<comment type="caution">
    <text evidence="1">The sequence shown here is derived from an EMBL/GenBank/DDBJ whole genome shotgun (WGS) entry which is preliminary data.</text>
</comment>
<name>A0ABV1FXL6_9BACT</name>
<dbReference type="Proteomes" id="UP001465717">
    <property type="component" value="Unassembled WGS sequence"/>
</dbReference>
<keyword evidence="2" id="KW-1185">Reference proteome</keyword>
<accession>A0ABV1FXL6</accession>
<sequence>MKLAIIGSRTCPPVDIMLYLKHLPTAIISGGARGADTYARDFAKIHGIELIEFLPQYDKFPSKVAPLMRNKLIVENSDCLLAFWDGVSRGTKYTLDYANQLHKPIKIVNYKTNEITLINHK</sequence>
<dbReference type="RefSeq" id="WP_349225948.1">
    <property type="nucleotide sequence ID" value="NZ_JBBNFG020000019.1"/>
</dbReference>
<evidence type="ECO:0000313" key="1">
    <source>
        <dbReference type="EMBL" id="MEQ2507893.1"/>
    </source>
</evidence>
<dbReference type="SUPFAM" id="SSF102405">
    <property type="entry name" value="MCP/YpsA-like"/>
    <property type="match status" value="1"/>
</dbReference>
<evidence type="ECO:0000313" key="2">
    <source>
        <dbReference type="Proteomes" id="UP001465717"/>
    </source>
</evidence>
<protein>
    <recommendedName>
        <fullName evidence="3">DUF2493 domain-containing protein</fullName>
    </recommendedName>
</protein>
<reference evidence="1 2" key="1">
    <citation type="submission" date="2024-04" db="EMBL/GenBank/DDBJ databases">
        <title>Human intestinal bacterial collection.</title>
        <authorList>
            <person name="Pauvert C."/>
            <person name="Hitch T.C.A."/>
            <person name="Clavel T."/>
        </authorList>
    </citation>
    <scope>NUCLEOTIDE SEQUENCE [LARGE SCALE GENOMIC DNA]</scope>
    <source>
        <strain evidence="1 2">CLA-AA-H174</strain>
    </source>
</reference>
<dbReference type="EMBL" id="JBBNGE010000016">
    <property type="protein sequence ID" value="MEQ2507893.1"/>
    <property type="molecule type" value="Genomic_DNA"/>
</dbReference>